<evidence type="ECO:0000313" key="2">
    <source>
        <dbReference type="EMBL" id="MBD7985294.1"/>
    </source>
</evidence>
<evidence type="ECO:0000313" key="3">
    <source>
        <dbReference type="Proteomes" id="UP000626786"/>
    </source>
</evidence>
<keyword evidence="3" id="KW-1185">Reference proteome</keyword>
<feature type="signal peptide" evidence="1">
    <location>
        <begin position="1"/>
        <end position="19"/>
    </location>
</feature>
<keyword evidence="1" id="KW-0732">Signal</keyword>
<dbReference type="RefSeq" id="WP_191695119.1">
    <property type="nucleotide sequence ID" value="NZ_JACSQN010000010.1"/>
</dbReference>
<dbReference type="PROSITE" id="PS51257">
    <property type="entry name" value="PROKAR_LIPOPROTEIN"/>
    <property type="match status" value="1"/>
</dbReference>
<protein>
    <recommendedName>
        <fullName evidence="4">Lipoprotein</fullName>
    </recommendedName>
</protein>
<organism evidence="2 3">
    <name type="scientific">Sporosarcina quadrami</name>
    <dbReference type="NCBI Taxonomy" id="2762234"/>
    <lineage>
        <taxon>Bacteria</taxon>
        <taxon>Bacillati</taxon>
        <taxon>Bacillota</taxon>
        <taxon>Bacilli</taxon>
        <taxon>Bacillales</taxon>
        <taxon>Caryophanaceae</taxon>
        <taxon>Sporosarcina</taxon>
    </lineage>
</organism>
<feature type="chain" id="PRO_5045125426" description="Lipoprotein" evidence="1">
    <location>
        <begin position="20"/>
        <end position="370"/>
    </location>
</feature>
<accession>A0ABR8UC27</accession>
<name>A0ABR8UC27_9BACL</name>
<reference evidence="2 3" key="1">
    <citation type="submission" date="2020-08" db="EMBL/GenBank/DDBJ databases">
        <title>A Genomic Blueprint of the Chicken Gut Microbiome.</title>
        <authorList>
            <person name="Gilroy R."/>
            <person name="Ravi A."/>
            <person name="Getino M."/>
            <person name="Pursley I."/>
            <person name="Horton D.L."/>
            <person name="Alikhan N.-F."/>
            <person name="Baker D."/>
            <person name="Gharbi K."/>
            <person name="Hall N."/>
            <person name="Watson M."/>
            <person name="Adriaenssens E.M."/>
            <person name="Foster-Nyarko E."/>
            <person name="Jarju S."/>
            <person name="Secka A."/>
            <person name="Antonio M."/>
            <person name="Oren A."/>
            <person name="Chaudhuri R."/>
            <person name="La Ragione R.M."/>
            <person name="Hildebrand F."/>
            <person name="Pallen M.J."/>
        </authorList>
    </citation>
    <scope>NUCLEOTIDE SEQUENCE [LARGE SCALE GENOMIC DNA]</scope>
    <source>
        <strain evidence="2 3">Sa2YVA2</strain>
    </source>
</reference>
<dbReference type="EMBL" id="JACSQN010000010">
    <property type="protein sequence ID" value="MBD7985294.1"/>
    <property type="molecule type" value="Genomic_DNA"/>
</dbReference>
<proteinExistence type="predicted"/>
<comment type="caution">
    <text evidence="2">The sequence shown here is derived from an EMBL/GenBank/DDBJ whole genome shotgun (WGS) entry which is preliminary data.</text>
</comment>
<dbReference type="Proteomes" id="UP000626786">
    <property type="component" value="Unassembled WGS sequence"/>
</dbReference>
<dbReference type="SUPFAM" id="SSF82171">
    <property type="entry name" value="DPP6 N-terminal domain-like"/>
    <property type="match status" value="1"/>
</dbReference>
<evidence type="ECO:0008006" key="4">
    <source>
        <dbReference type="Google" id="ProtNLM"/>
    </source>
</evidence>
<gene>
    <name evidence="2" type="ORF">H9649_11905</name>
</gene>
<evidence type="ECO:0000256" key="1">
    <source>
        <dbReference type="SAM" id="SignalP"/>
    </source>
</evidence>
<sequence>MNRKLKVLALMALATTLTAGCSLQGNAQSGKNIVIEEDVQLESALSDSSLEVQRLNDIVIEDDIPNTGFYQGDGGENIFYKENGELNHYKISTKEKRKIVEGDNIIVSKNGEKAMTLSSKGKEAVVHNLINGKIDKIDIESPWDTFFIDEEGNEIASFDINENKLQIIKVDSKETREWNISEFDTYSLTSTIKVEDDYYISARSKADGLYGVFKLSENHAVEKVFSAQDKEDQISTFHILKNNNIIFEAMSKEQSGIYLFNQENNEVQQLIAGGKDSEGIWIPTYILSPDESKIMFDTPVKFEGKYKTNVYMGEIIDGKLANTVRILENANLYAVISISGHWSEDSKTAYIVTPRENSEYVGALAVFQVK</sequence>